<gene>
    <name evidence="1" type="ORF">PSON_ATCC_30995.1.T1050003</name>
</gene>
<protein>
    <submittedName>
        <fullName evidence="1">Uncharacterized protein</fullName>
    </submittedName>
</protein>
<reference evidence="1" key="1">
    <citation type="submission" date="2021-01" db="EMBL/GenBank/DDBJ databases">
        <authorList>
            <consortium name="Genoscope - CEA"/>
            <person name="William W."/>
        </authorList>
    </citation>
    <scope>NUCLEOTIDE SEQUENCE</scope>
</reference>
<organism evidence="1 2">
    <name type="scientific">Paramecium sonneborni</name>
    <dbReference type="NCBI Taxonomy" id="65129"/>
    <lineage>
        <taxon>Eukaryota</taxon>
        <taxon>Sar</taxon>
        <taxon>Alveolata</taxon>
        <taxon>Ciliophora</taxon>
        <taxon>Intramacronucleata</taxon>
        <taxon>Oligohymenophorea</taxon>
        <taxon>Peniculida</taxon>
        <taxon>Parameciidae</taxon>
        <taxon>Paramecium</taxon>
    </lineage>
</organism>
<dbReference type="EMBL" id="CAJJDN010000105">
    <property type="protein sequence ID" value="CAD8114057.1"/>
    <property type="molecule type" value="Genomic_DNA"/>
</dbReference>
<dbReference type="Proteomes" id="UP000692954">
    <property type="component" value="Unassembled WGS sequence"/>
</dbReference>
<sequence>MLMKLIQMNKDILEKRLMTKEKVEDDYITQSEAIMMEIGKITELMDQVYCIMLVQS</sequence>
<dbReference type="AlphaFoldDB" id="A0A8S1QH58"/>
<keyword evidence="2" id="KW-1185">Reference proteome</keyword>
<accession>A0A8S1QH58</accession>
<evidence type="ECO:0000313" key="2">
    <source>
        <dbReference type="Proteomes" id="UP000692954"/>
    </source>
</evidence>
<proteinExistence type="predicted"/>
<evidence type="ECO:0000313" key="1">
    <source>
        <dbReference type="EMBL" id="CAD8114057.1"/>
    </source>
</evidence>
<comment type="caution">
    <text evidence="1">The sequence shown here is derived from an EMBL/GenBank/DDBJ whole genome shotgun (WGS) entry which is preliminary data.</text>
</comment>
<name>A0A8S1QH58_9CILI</name>